<evidence type="ECO:0000313" key="2">
    <source>
        <dbReference type="Proteomes" id="UP000824540"/>
    </source>
</evidence>
<protein>
    <submittedName>
        <fullName evidence="1">Uncharacterized protein</fullName>
    </submittedName>
</protein>
<dbReference type="EMBL" id="JAFBMS010000096">
    <property type="protein sequence ID" value="KAG9337070.1"/>
    <property type="molecule type" value="Genomic_DNA"/>
</dbReference>
<evidence type="ECO:0000313" key="1">
    <source>
        <dbReference type="EMBL" id="KAG9337070.1"/>
    </source>
</evidence>
<comment type="caution">
    <text evidence="1">The sequence shown here is derived from an EMBL/GenBank/DDBJ whole genome shotgun (WGS) entry which is preliminary data.</text>
</comment>
<dbReference type="AlphaFoldDB" id="A0A8T2NCQ6"/>
<keyword evidence="2" id="KW-1185">Reference proteome</keyword>
<name>A0A8T2NCQ6_9TELE</name>
<dbReference type="Proteomes" id="UP000824540">
    <property type="component" value="Unassembled WGS sequence"/>
</dbReference>
<sequence length="76" mass="8720">MQGCGVRDVISSALELLLEKERDLNPSPHLSGLNLIKFLSYLIFKKDSTERLDKTCRRTGLNQRKEDEVRLPHPEA</sequence>
<accession>A0A8T2NCQ6</accession>
<reference evidence="1" key="1">
    <citation type="thesis" date="2021" institute="BYU ScholarsArchive" country="Provo, UT, USA">
        <title>Applications of and Algorithms for Genome Assembly and Genomic Analyses with an Emphasis on Marine Teleosts.</title>
        <authorList>
            <person name="Pickett B.D."/>
        </authorList>
    </citation>
    <scope>NUCLEOTIDE SEQUENCE</scope>
    <source>
        <strain evidence="1">HI-2016</strain>
    </source>
</reference>
<proteinExistence type="predicted"/>
<gene>
    <name evidence="1" type="ORF">JZ751_029838</name>
</gene>
<organism evidence="1 2">
    <name type="scientific">Albula glossodonta</name>
    <name type="common">roundjaw bonefish</name>
    <dbReference type="NCBI Taxonomy" id="121402"/>
    <lineage>
        <taxon>Eukaryota</taxon>
        <taxon>Metazoa</taxon>
        <taxon>Chordata</taxon>
        <taxon>Craniata</taxon>
        <taxon>Vertebrata</taxon>
        <taxon>Euteleostomi</taxon>
        <taxon>Actinopterygii</taxon>
        <taxon>Neopterygii</taxon>
        <taxon>Teleostei</taxon>
        <taxon>Albuliformes</taxon>
        <taxon>Albulidae</taxon>
        <taxon>Albula</taxon>
    </lineage>
</organism>